<keyword evidence="3 6" id="KW-0240">DNA-directed RNA polymerase</keyword>
<keyword evidence="4" id="KW-0804">Transcription</keyword>
<comment type="similarity">
    <text evidence="2">Belongs to the eukaryotic RPA49/POLR1E RNA polymerase subunit family.</text>
</comment>
<keyword evidence="7" id="KW-1185">Reference proteome</keyword>
<name>A0A392M927_9FABA</name>
<evidence type="ECO:0000313" key="6">
    <source>
        <dbReference type="EMBL" id="MCH83643.1"/>
    </source>
</evidence>
<reference evidence="6 7" key="1">
    <citation type="journal article" date="2018" name="Front. Plant Sci.">
        <title>Red Clover (Trifolium pratense) and Zigzag Clover (T. medium) - A Picture of Genomic Similarities and Differences.</title>
        <authorList>
            <person name="Dluhosova J."/>
            <person name="Istvanek J."/>
            <person name="Nedelnik J."/>
            <person name="Repkova J."/>
        </authorList>
    </citation>
    <scope>NUCLEOTIDE SEQUENCE [LARGE SCALE GENOMIC DNA]</scope>
    <source>
        <strain evidence="7">cv. 10/8</strain>
        <tissue evidence="6">Leaf</tissue>
    </source>
</reference>
<dbReference type="Pfam" id="PF06870">
    <property type="entry name" value="RNA_pol_I_A49"/>
    <property type="match status" value="1"/>
</dbReference>
<proteinExistence type="inferred from homology"/>
<evidence type="ECO:0000313" key="7">
    <source>
        <dbReference type="Proteomes" id="UP000265520"/>
    </source>
</evidence>
<evidence type="ECO:0000256" key="2">
    <source>
        <dbReference type="ARBA" id="ARBA00009430"/>
    </source>
</evidence>
<keyword evidence="5" id="KW-0539">Nucleus</keyword>
<evidence type="ECO:0000256" key="1">
    <source>
        <dbReference type="ARBA" id="ARBA00004604"/>
    </source>
</evidence>
<evidence type="ECO:0000256" key="4">
    <source>
        <dbReference type="ARBA" id="ARBA00023163"/>
    </source>
</evidence>
<comment type="subcellular location">
    <subcellularLocation>
        <location evidence="1">Nucleus</location>
        <location evidence="1">Nucleolus</location>
    </subcellularLocation>
</comment>
<protein>
    <submittedName>
        <fullName evidence="6">DNA-directed RNA polymerase I subunit RPA49</fullName>
    </submittedName>
</protein>
<dbReference type="Proteomes" id="UP000265520">
    <property type="component" value="Unassembled WGS sequence"/>
</dbReference>
<comment type="caution">
    <text evidence="6">The sequence shown here is derived from an EMBL/GenBank/DDBJ whole genome shotgun (WGS) entry which is preliminary data.</text>
</comment>
<gene>
    <name evidence="6" type="ORF">A2U01_0004469</name>
</gene>
<dbReference type="GO" id="GO:0003677">
    <property type="term" value="F:DNA binding"/>
    <property type="evidence" value="ECO:0007669"/>
    <property type="project" value="InterPro"/>
</dbReference>
<accession>A0A392M927</accession>
<dbReference type="GO" id="GO:0006351">
    <property type="term" value="P:DNA-templated transcription"/>
    <property type="evidence" value="ECO:0007669"/>
    <property type="project" value="InterPro"/>
</dbReference>
<sequence>MQNIERYFTFPPCPLPCSSSVECLCVCVELSCGQKWAEIRKDEEEPEAKKNLAEKMKNVEVKEIAIANTEAHVTRQIPPYNASATTPQEAYVLDEIILAGEWKYLQNIYYSLQKGADFSGYPTFIRNRIDRLKKIEVFIQI</sequence>
<organism evidence="6 7">
    <name type="scientific">Trifolium medium</name>
    <dbReference type="NCBI Taxonomy" id="97028"/>
    <lineage>
        <taxon>Eukaryota</taxon>
        <taxon>Viridiplantae</taxon>
        <taxon>Streptophyta</taxon>
        <taxon>Embryophyta</taxon>
        <taxon>Tracheophyta</taxon>
        <taxon>Spermatophyta</taxon>
        <taxon>Magnoliopsida</taxon>
        <taxon>eudicotyledons</taxon>
        <taxon>Gunneridae</taxon>
        <taxon>Pentapetalae</taxon>
        <taxon>rosids</taxon>
        <taxon>fabids</taxon>
        <taxon>Fabales</taxon>
        <taxon>Fabaceae</taxon>
        <taxon>Papilionoideae</taxon>
        <taxon>50 kb inversion clade</taxon>
        <taxon>NPAAA clade</taxon>
        <taxon>Hologalegina</taxon>
        <taxon>IRL clade</taxon>
        <taxon>Trifolieae</taxon>
        <taxon>Trifolium</taxon>
    </lineage>
</organism>
<dbReference type="InterPro" id="IPR009668">
    <property type="entry name" value="RNA_pol-assoc_fac_A49-like"/>
</dbReference>
<dbReference type="EMBL" id="LXQA010005522">
    <property type="protein sequence ID" value="MCH83643.1"/>
    <property type="molecule type" value="Genomic_DNA"/>
</dbReference>
<evidence type="ECO:0000256" key="3">
    <source>
        <dbReference type="ARBA" id="ARBA00022478"/>
    </source>
</evidence>
<evidence type="ECO:0000256" key="5">
    <source>
        <dbReference type="ARBA" id="ARBA00023242"/>
    </source>
</evidence>
<dbReference type="GO" id="GO:0005730">
    <property type="term" value="C:nucleolus"/>
    <property type="evidence" value="ECO:0007669"/>
    <property type="project" value="UniProtKB-SubCell"/>
</dbReference>
<dbReference type="PANTHER" id="PTHR14440">
    <property type="entry name" value="DNA-DIRECTED RNA POLYMERASE I SUBUNIT RPA49"/>
    <property type="match status" value="1"/>
</dbReference>
<dbReference type="AlphaFoldDB" id="A0A392M927"/>
<dbReference type="GO" id="GO:0000428">
    <property type="term" value="C:DNA-directed RNA polymerase complex"/>
    <property type="evidence" value="ECO:0007669"/>
    <property type="project" value="UniProtKB-KW"/>
</dbReference>